<protein>
    <recommendedName>
        <fullName evidence="8">Probable sugar-binding periplasmic protein</fullName>
    </recommendedName>
</protein>
<evidence type="ECO:0000256" key="9">
    <source>
        <dbReference type="SAM" id="SignalP"/>
    </source>
</evidence>
<evidence type="ECO:0000313" key="10">
    <source>
        <dbReference type="EMBL" id="MBW9051469.1"/>
    </source>
</evidence>
<evidence type="ECO:0000256" key="7">
    <source>
        <dbReference type="ARBA" id="ARBA00049629"/>
    </source>
</evidence>
<comment type="similarity">
    <text evidence="2">Belongs to the bacterial solute-binding protein 1 family.</text>
</comment>
<evidence type="ECO:0000256" key="1">
    <source>
        <dbReference type="ARBA" id="ARBA00004418"/>
    </source>
</evidence>
<dbReference type="InterPro" id="IPR050490">
    <property type="entry name" value="Bact_solute-bd_prot1"/>
</dbReference>
<keyword evidence="11" id="KW-1185">Reference proteome</keyword>
<keyword evidence="6" id="KW-0574">Periplasm</keyword>
<evidence type="ECO:0000256" key="6">
    <source>
        <dbReference type="ARBA" id="ARBA00022764"/>
    </source>
</evidence>
<accession>A0ABS7GNG1</accession>
<dbReference type="Gene3D" id="3.40.190.10">
    <property type="entry name" value="Periplasmic binding protein-like II"/>
    <property type="match status" value="2"/>
</dbReference>
<dbReference type="RefSeq" id="WP_220332978.1">
    <property type="nucleotide sequence ID" value="NZ_JAEUAK010000001.1"/>
</dbReference>
<evidence type="ECO:0000256" key="5">
    <source>
        <dbReference type="ARBA" id="ARBA00022729"/>
    </source>
</evidence>
<evidence type="ECO:0000256" key="2">
    <source>
        <dbReference type="ARBA" id="ARBA00008520"/>
    </source>
</evidence>
<sequence length="419" mass="45538">MMNRIIAGITAALLAGAAPMAAPVTANATELVIYHTWSAPPEVAALNVLKKNLEAKGHTWTDIAIPHDTGSNVNLMNLVAGGNPPNLFMESNPGVYRDLTKQGFGRPLTDFFKEHGYPDKYPDAVAHSMVVDDKVIKVPTALHIDGMVYYNMDVAKKIGVDPAAWTSLDQMFADFDKIKAAGIIPLAVGGQQWQVGYLTHALAATIGGPDFFNRIYGEKPDPAVFDTPEFKQIFEYLRKFQQAADMGSANREWNLTTNLVITGKALMQIHGDWMKGEWLAAGKTAGKDFGCIQIPGAKAVVATVDSWGLLGGQPADKDKAELDFASIVVDPNVQAEFATAKGSTPVRLDAPQDSLDACSKEVLKILADPKHQVQNPHAISDADWENSIWDVVFNFWSDPNMSVDDAISKIKENYQTILG</sequence>
<evidence type="ECO:0000256" key="4">
    <source>
        <dbReference type="ARBA" id="ARBA00022597"/>
    </source>
</evidence>
<reference evidence="10 11" key="1">
    <citation type="journal article" date="2021" name="MBio">
        <title>Poor Competitiveness of Bradyrhizobium in Pigeon Pea Root Colonization in Indian Soils.</title>
        <authorList>
            <person name="Chalasani D."/>
            <person name="Basu A."/>
            <person name="Pullabhotla S.V.S.R.N."/>
            <person name="Jorrin B."/>
            <person name="Neal A.L."/>
            <person name="Poole P.S."/>
            <person name="Podile A.R."/>
            <person name="Tkacz A."/>
        </authorList>
    </citation>
    <scope>NUCLEOTIDE SEQUENCE [LARGE SCALE GENOMIC DNA]</scope>
    <source>
        <strain evidence="10 11">HU56</strain>
    </source>
</reference>
<keyword evidence="5 9" id="KW-0732">Signal</keyword>
<feature type="chain" id="PRO_5047054557" description="Probable sugar-binding periplasmic protein" evidence="9">
    <location>
        <begin position="29"/>
        <end position="419"/>
    </location>
</feature>
<evidence type="ECO:0000256" key="3">
    <source>
        <dbReference type="ARBA" id="ARBA00022448"/>
    </source>
</evidence>
<comment type="subcellular location">
    <subcellularLocation>
        <location evidence="1">Periplasm</location>
    </subcellularLocation>
</comment>
<keyword evidence="3" id="KW-0813">Transport</keyword>
<gene>
    <name evidence="10" type="ORF">JNB85_03450</name>
</gene>
<keyword evidence="4" id="KW-0762">Sugar transport</keyword>
<dbReference type="Pfam" id="PF01547">
    <property type="entry name" value="SBP_bac_1"/>
    <property type="match status" value="1"/>
</dbReference>
<dbReference type="Proteomes" id="UP000717752">
    <property type="component" value="Unassembled WGS sequence"/>
</dbReference>
<dbReference type="InterPro" id="IPR006059">
    <property type="entry name" value="SBP"/>
</dbReference>
<dbReference type="PANTHER" id="PTHR43649">
    <property type="entry name" value="ARABINOSE-BINDING PROTEIN-RELATED"/>
    <property type="match status" value="1"/>
</dbReference>
<comment type="caution">
    <text evidence="10">The sequence shown here is derived from an EMBL/GenBank/DDBJ whole genome shotgun (WGS) entry which is preliminary data.</text>
</comment>
<name>A0ABS7GNG1_9HYPH</name>
<evidence type="ECO:0000256" key="8">
    <source>
        <dbReference type="ARBA" id="ARBA00049753"/>
    </source>
</evidence>
<proteinExistence type="inferred from homology"/>
<dbReference type="PANTHER" id="PTHR43649:SF28">
    <property type="entry name" value="BINDING PROTEIN COMPONENT OF ABC SUGAR TRANSPORTER-RELATED"/>
    <property type="match status" value="1"/>
</dbReference>
<comment type="function">
    <text evidence="7">Part of a binding-protein-dependent transport system for a sugar.</text>
</comment>
<feature type="signal peptide" evidence="9">
    <location>
        <begin position="1"/>
        <end position="28"/>
    </location>
</feature>
<dbReference type="EMBL" id="JAEUAK010000001">
    <property type="protein sequence ID" value="MBW9051469.1"/>
    <property type="molecule type" value="Genomic_DNA"/>
</dbReference>
<evidence type="ECO:0000313" key="11">
    <source>
        <dbReference type="Proteomes" id="UP000717752"/>
    </source>
</evidence>
<organism evidence="10 11">
    <name type="scientific">Rhizobium mesosinicum</name>
    <dbReference type="NCBI Taxonomy" id="335017"/>
    <lineage>
        <taxon>Bacteria</taxon>
        <taxon>Pseudomonadati</taxon>
        <taxon>Pseudomonadota</taxon>
        <taxon>Alphaproteobacteria</taxon>
        <taxon>Hyphomicrobiales</taxon>
        <taxon>Rhizobiaceae</taxon>
        <taxon>Rhizobium/Agrobacterium group</taxon>
        <taxon>Rhizobium</taxon>
    </lineage>
</organism>
<dbReference type="SUPFAM" id="SSF53850">
    <property type="entry name" value="Periplasmic binding protein-like II"/>
    <property type="match status" value="1"/>
</dbReference>